<gene>
    <name evidence="1" type="ORF">QJ048_06855</name>
</gene>
<reference evidence="1 2" key="1">
    <citation type="submission" date="2023-05" db="EMBL/GenBank/DDBJ databases">
        <title>Genome sequence of Pinibacter sp. MAH-24.</title>
        <authorList>
            <person name="Huq M.A."/>
        </authorList>
    </citation>
    <scope>NUCLEOTIDE SEQUENCE [LARGE SCALE GENOMIC DNA]</scope>
    <source>
        <strain evidence="1 2">MAH-24</strain>
    </source>
</reference>
<dbReference type="EMBL" id="JASBRG010000003">
    <property type="protein sequence ID" value="MDI3319485.1"/>
    <property type="molecule type" value="Genomic_DNA"/>
</dbReference>
<protein>
    <submittedName>
        <fullName evidence="1">Uncharacterized protein</fullName>
    </submittedName>
</protein>
<accession>A0ABT6RAQ2</accession>
<keyword evidence="2" id="KW-1185">Reference proteome</keyword>
<dbReference type="Proteomes" id="UP001226434">
    <property type="component" value="Unassembled WGS sequence"/>
</dbReference>
<proteinExistence type="predicted"/>
<name>A0ABT6RAQ2_9BACT</name>
<sequence length="339" mass="39969">MLHRESRKIVAAIIVTCLAFSVTYAQDLLDNIKDNSKLTKELKDVYRAFHINNIIVEQKELINIYQDAEETDLKELYTSSIKACDSLKQIHFYNDTLNSLVSKYLTSTIRSYNILQSKGINSVDYKKDFEKYKAETEKYMKYLYSTYSTNHFVNLTEDVYWKANDKNNYIKSKEYPGYGTLKTKDLKEALALLESIAKQTTDFQEYSIYQIELADQYEKNRKSLGDSASEIAVEKYKTILDQRKYSIYLFEVWLKWRTVTQQNVYGLSKTSEIPNRDYDRLREQVALTILHFIVDHPKDEMAINEFLLMATHDIVKRFGDYPYGNQNTVEYHDFFDEAK</sequence>
<dbReference type="RefSeq" id="WP_282333601.1">
    <property type="nucleotide sequence ID" value="NZ_JASBRG010000003.1"/>
</dbReference>
<comment type="caution">
    <text evidence="1">The sequence shown here is derived from an EMBL/GenBank/DDBJ whole genome shotgun (WGS) entry which is preliminary data.</text>
</comment>
<organism evidence="1 2">
    <name type="scientific">Pinibacter soli</name>
    <dbReference type="NCBI Taxonomy" id="3044211"/>
    <lineage>
        <taxon>Bacteria</taxon>
        <taxon>Pseudomonadati</taxon>
        <taxon>Bacteroidota</taxon>
        <taxon>Chitinophagia</taxon>
        <taxon>Chitinophagales</taxon>
        <taxon>Chitinophagaceae</taxon>
        <taxon>Pinibacter</taxon>
    </lineage>
</organism>
<evidence type="ECO:0000313" key="1">
    <source>
        <dbReference type="EMBL" id="MDI3319485.1"/>
    </source>
</evidence>
<evidence type="ECO:0000313" key="2">
    <source>
        <dbReference type="Proteomes" id="UP001226434"/>
    </source>
</evidence>